<name>A0A8S5SJA4_9CAUD</name>
<evidence type="ECO:0000313" key="1">
    <source>
        <dbReference type="EMBL" id="DAF51148.1"/>
    </source>
</evidence>
<proteinExistence type="predicted"/>
<organism evidence="1">
    <name type="scientific">Siphoviridae sp. ct4Uy2</name>
    <dbReference type="NCBI Taxonomy" id="2827777"/>
    <lineage>
        <taxon>Viruses</taxon>
        <taxon>Duplodnaviria</taxon>
        <taxon>Heunggongvirae</taxon>
        <taxon>Uroviricota</taxon>
        <taxon>Caudoviricetes</taxon>
    </lineage>
</organism>
<dbReference type="EMBL" id="BK032610">
    <property type="protein sequence ID" value="DAF51148.1"/>
    <property type="molecule type" value="Genomic_DNA"/>
</dbReference>
<accession>A0A8S5SJA4</accession>
<sequence length="31" mass="3573">MLTYPFTFSGIRIVLSGPFWKVFIVVQLITV</sequence>
<protein>
    <submittedName>
        <fullName evidence="1">Uncharacterized protein</fullName>
    </submittedName>
</protein>
<reference evidence="1" key="1">
    <citation type="journal article" date="2021" name="Proc. Natl. Acad. Sci. U.S.A.">
        <title>A Catalog of Tens of Thousands of Viruses from Human Metagenomes Reveals Hidden Associations with Chronic Diseases.</title>
        <authorList>
            <person name="Tisza M.J."/>
            <person name="Buck C.B."/>
        </authorList>
    </citation>
    <scope>NUCLEOTIDE SEQUENCE</scope>
    <source>
        <strain evidence="1">Ct4Uy2</strain>
    </source>
</reference>